<dbReference type="InterPro" id="IPR036034">
    <property type="entry name" value="PDZ_sf"/>
</dbReference>
<dbReference type="PANTHER" id="PTHR16528">
    <property type="entry name" value="GOLGI-ASSOCIATED PDZ AND COILED-COIL MOTIF-CONTAINING"/>
    <property type="match status" value="1"/>
</dbReference>
<dbReference type="Gene3D" id="2.30.42.10">
    <property type="match status" value="1"/>
</dbReference>
<sequence length="63" mass="6651">MLGGREHGVPILISEIEPDGLAASSRAVFIGDAILSVNRHNLRESCRELSPGALSSLGRHATD</sequence>
<proteinExistence type="predicted"/>
<evidence type="ECO:0000313" key="2">
    <source>
        <dbReference type="EMBL" id="CAD7445803.1"/>
    </source>
</evidence>
<name>A0A7R9I520_9NEOP</name>
<dbReference type="InterPro" id="IPR038879">
    <property type="entry name" value="GOPC"/>
</dbReference>
<dbReference type="AlphaFoldDB" id="A0A7R9I520"/>
<dbReference type="SUPFAM" id="SSF50156">
    <property type="entry name" value="PDZ domain-like"/>
    <property type="match status" value="1"/>
</dbReference>
<evidence type="ECO:0000259" key="1">
    <source>
        <dbReference type="PROSITE" id="PS50106"/>
    </source>
</evidence>
<dbReference type="EMBL" id="OD567525">
    <property type="protein sequence ID" value="CAD7445803.1"/>
    <property type="molecule type" value="Genomic_DNA"/>
</dbReference>
<gene>
    <name evidence="2" type="ORF">TBIB3V08_LOCUS8147</name>
</gene>
<dbReference type="GO" id="GO:2000009">
    <property type="term" value="P:negative regulation of protein localization to cell surface"/>
    <property type="evidence" value="ECO:0007669"/>
    <property type="project" value="TreeGrafter"/>
</dbReference>
<accession>A0A7R9I520</accession>
<dbReference type="InterPro" id="IPR001478">
    <property type="entry name" value="PDZ"/>
</dbReference>
<protein>
    <recommendedName>
        <fullName evidence="1">PDZ domain-containing protein</fullName>
    </recommendedName>
</protein>
<dbReference type="GO" id="GO:0044325">
    <property type="term" value="F:transmembrane transporter binding"/>
    <property type="evidence" value="ECO:0007669"/>
    <property type="project" value="TreeGrafter"/>
</dbReference>
<feature type="domain" description="PDZ" evidence="1">
    <location>
        <begin position="1"/>
        <end position="43"/>
    </location>
</feature>
<dbReference type="PANTHER" id="PTHR16528:SF2">
    <property type="entry name" value="GOLGI-ASSOCIATED PDZ AND COILED-COIL MOTIF-CONTAINING PROTEIN"/>
    <property type="match status" value="1"/>
</dbReference>
<dbReference type="PROSITE" id="PS50106">
    <property type="entry name" value="PDZ"/>
    <property type="match status" value="1"/>
</dbReference>
<reference evidence="2" key="1">
    <citation type="submission" date="2020-11" db="EMBL/GenBank/DDBJ databases">
        <authorList>
            <person name="Tran Van P."/>
        </authorList>
    </citation>
    <scope>NUCLEOTIDE SEQUENCE</scope>
</reference>
<dbReference type="GO" id="GO:0030140">
    <property type="term" value="C:trans-Golgi network transport vesicle"/>
    <property type="evidence" value="ECO:0007669"/>
    <property type="project" value="TreeGrafter"/>
</dbReference>
<organism evidence="2">
    <name type="scientific">Timema bartmani</name>
    <dbReference type="NCBI Taxonomy" id="61472"/>
    <lineage>
        <taxon>Eukaryota</taxon>
        <taxon>Metazoa</taxon>
        <taxon>Ecdysozoa</taxon>
        <taxon>Arthropoda</taxon>
        <taxon>Hexapoda</taxon>
        <taxon>Insecta</taxon>
        <taxon>Pterygota</taxon>
        <taxon>Neoptera</taxon>
        <taxon>Polyneoptera</taxon>
        <taxon>Phasmatodea</taxon>
        <taxon>Timematodea</taxon>
        <taxon>Timematoidea</taxon>
        <taxon>Timematidae</taxon>
        <taxon>Timema</taxon>
    </lineage>
</organism>
<dbReference type="GO" id="GO:0016020">
    <property type="term" value="C:membrane"/>
    <property type="evidence" value="ECO:0007669"/>
    <property type="project" value="TreeGrafter"/>
</dbReference>
<dbReference type="GO" id="GO:0005794">
    <property type="term" value="C:Golgi apparatus"/>
    <property type="evidence" value="ECO:0007669"/>
    <property type="project" value="InterPro"/>
</dbReference>